<dbReference type="OrthoDB" id="2537141at2759"/>
<dbReference type="Proteomes" id="UP000037696">
    <property type="component" value="Unassembled WGS sequence"/>
</dbReference>
<comment type="caution">
    <text evidence="2">The sequence shown here is derived from an EMBL/GenBank/DDBJ whole genome shotgun (WGS) entry which is preliminary data.</text>
</comment>
<protein>
    <submittedName>
        <fullName evidence="2">Uncharacterized protein</fullName>
    </submittedName>
</protein>
<feature type="region of interest" description="Disordered" evidence="1">
    <location>
        <begin position="35"/>
        <end position="123"/>
    </location>
</feature>
<evidence type="ECO:0000256" key="1">
    <source>
        <dbReference type="SAM" id="MobiDB-lite"/>
    </source>
</evidence>
<gene>
    <name evidence="2" type="ORF">ACN38_g8298</name>
</gene>
<organism evidence="2 3">
    <name type="scientific">Penicillium nordicum</name>
    <dbReference type="NCBI Taxonomy" id="229535"/>
    <lineage>
        <taxon>Eukaryota</taxon>
        <taxon>Fungi</taxon>
        <taxon>Dikarya</taxon>
        <taxon>Ascomycota</taxon>
        <taxon>Pezizomycotina</taxon>
        <taxon>Eurotiomycetes</taxon>
        <taxon>Eurotiomycetidae</taxon>
        <taxon>Eurotiales</taxon>
        <taxon>Aspergillaceae</taxon>
        <taxon>Penicillium</taxon>
    </lineage>
</organism>
<feature type="compositionally biased region" description="Basic and acidic residues" evidence="1">
    <location>
        <begin position="77"/>
        <end position="93"/>
    </location>
</feature>
<reference evidence="2 3" key="1">
    <citation type="submission" date="2015-08" db="EMBL/GenBank/DDBJ databases">
        <title>Genome sequencing of Penicillium nordicum.</title>
        <authorList>
            <person name="Nguyen H.D."/>
            <person name="Seifert K.A."/>
        </authorList>
    </citation>
    <scope>NUCLEOTIDE SEQUENCE [LARGE SCALE GENOMIC DNA]</scope>
    <source>
        <strain evidence="2 3">DAOMC 185683</strain>
    </source>
</reference>
<feature type="compositionally biased region" description="Basic residues" evidence="1">
    <location>
        <begin position="108"/>
        <end position="120"/>
    </location>
</feature>
<evidence type="ECO:0000313" key="2">
    <source>
        <dbReference type="EMBL" id="KOS40846.1"/>
    </source>
</evidence>
<dbReference type="AlphaFoldDB" id="A0A0M8NWL1"/>
<sequence>MKLLADRTLAEKQAQMKDTVLATSIPRIRIPLEISDRLPGNGHSASRKRASSHLEETKALPTHETIPGNESHKRSRQSYELKPRRKTREDHYNYKGPSSAVETQSQSRKGRTKKPRGRRHTMNDDFHAINITGNRLTVSRLLLSIAGCYLLQIAAQQHEPGYLQQGTIFL</sequence>
<keyword evidence="3" id="KW-1185">Reference proteome</keyword>
<accession>A0A0M8NWL1</accession>
<name>A0A0M8NWL1_9EURO</name>
<proteinExistence type="predicted"/>
<dbReference type="EMBL" id="LHQQ01000150">
    <property type="protein sequence ID" value="KOS40846.1"/>
    <property type="molecule type" value="Genomic_DNA"/>
</dbReference>
<dbReference type="STRING" id="229535.A0A0M8NWL1"/>
<evidence type="ECO:0000313" key="3">
    <source>
        <dbReference type="Proteomes" id="UP000037696"/>
    </source>
</evidence>